<evidence type="ECO:0000313" key="3">
    <source>
        <dbReference type="EMBL" id="MEP1062384.1"/>
    </source>
</evidence>
<dbReference type="InterPro" id="IPR000868">
    <property type="entry name" value="Isochorismatase-like_dom"/>
</dbReference>
<evidence type="ECO:0000313" key="4">
    <source>
        <dbReference type="Proteomes" id="UP001476950"/>
    </source>
</evidence>
<name>A0ABV0KVV9_9CYAN</name>
<dbReference type="InterPro" id="IPR050272">
    <property type="entry name" value="Isochorismatase-like_hydrls"/>
</dbReference>
<sequence length="114" mass="12965">MPDTRGSEIHESVAPQPVETTIVKHFPNSFRDTHLLQHLKEIEVEEVVLCGAMSHMCIDATPALSLTLGFSALSLMMLVQRETWNTEVKQLRLPKFMSFYGSTSNAFCKSYLYR</sequence>
<accession>A0ABV0KVV9</accession>
<keyword evidence="4" id="KW-1185">Reference proteome</keyword>
<dbReference type="Gene3D" id="3.40.50.850">
    <property type="entry name" value="Isochorismatase-like"/>
    <property type="match status" value="1"/>
</dbReference>
<reference evidence="3 4" key="1">
    <citation type="submission" date="2022-04" db="EMBL/GenBank/DDBJ databases">
        <title>Positive selection, recombination, and allopatry shape intraspecific diversity of widespread and dominant cyanobacteria.</title>
        <authorList>
            <person name="Wei J."/>
            <person name="Shu W."/>
            <person name="Hu C."/>
        </authorList>
    </citation>
    <scope>NUCLEOTIDE SEQUENCE [LARGE SCALE GENOMIC DNA]</scope>
    <source>
        <strain evidence="3 4">AS-A4</strain>
    </source>
</reference>
<feature type="domain" description="Isochorismatase-like" evidence="2">
    <location>
        <begin position="2"/>
        <end position="61"/>
    </location>
</feature>
<dbReference type="Proteomes" id="UP001476950">
    <property type="component" value="Unassembled WGS sequence"/>
</dbReference>
<dbReference type="InterPro" id="IPR036380">
    <property type="entry name" value="Isochorismatase-like_sf"/>
</dbReference>
<dbReference type="PANTHER" id="PTHR43540">
    <property type="entry name" value="PEROXYUREIDOACRYLATE/UREIDOACRYLATE AMIDOHYDROLASE-RELATED"/>
    <property type="match status" value="1"/>
</dbReference>
<dbReference type="EMBL" id="JAMPLM010000063">
    <property type="protein sequence ID" value="MEP1062384.1"/>
    <property type="molecule type" value="Genomic_DNA"/>
</dbReference>
<dbReference type="SUPFAM" id="SSF52499">
    <property type="entry name" value="Isochorismatase-like hydrolases"/>
    <property type="match status" value="1"/>
</dbReference>
<keyword evidence="1" id="KW-0378">Hydrolase</keyword>
<evidence type="ECO:0000259" key="2">
    <source>
        <dbReference type="Pfam" id="PF00857"/>
    </source>
</evidence>
<comment type="caution">
    <text evidence="3">The sequence shown here is derived from an EMBL/GenBank/DDBJ whole genome shotgun (WGS) entry which is preliminary data.</text>
</comment>
<protein>
    <submittedName>
        <fullName evidence="3">Isochorismatase family protein</fullName>
    </submittedName>
</protein>
<gene>
    <name evidence="3" type="ORF">NDI38_28840</name>
</gene>
<dbReference type="PANTHER" id="PTHR43540:SF1">
    <property type="entry name" value="ISOCHORISMATASE HYDROLASE"/>
    <property type="match status" value="1"/>
</dbReference>
<evidence type="ECO:0000256" key="1">
    <source>
        <dbReference type="ARBA" id="ARBA00022801"/>
    </source>
</evidence>
<organism evidence="3 4">
    <name type="scientific">Stenomitos frigidus AS-A4</name>
    <dbReference type="NCBI Taxonomy" id="2933935"/>
    <lineage>
        <taxon>Bacteria</taxon>
        <taxon>Bacillati</taxon>
        <taxon>Cyanobacteriota</taxon>
        <taxon>Cyanophyceae</taxon>
        <taxon>Leptolyngbyales</taxon>
        <taxon>Leptolyngbyaceae</taxon>
        <taxon>Stenomitos</taxon>
    </lineage>
</organism>
<proteinExistence type="predicted"/>
<dbReference type="Pfam" id="PF00857">
    <property type="entry name" value="Isochorismatase"/>
    <property type="match status" value="1"/>
</dbReference>